<dbReference type="OrthoDB" id="10552137at2759"/>
<dbReference type="PANTHER" id="PTHR48045">
    <property type="entry name" value="UDP-GLYCOSYLTRANSFERASE 72B1"/>
    <property type="match status" value="1"/>
</dbReference>
<accession>A0A5C7IYV1</accession>
<reference evidence="2" key="1">
    <citation type="journal article" date="2019" name="Gigascience">
        <title>De novo genome assembly of the endangered Acer yangbiense, a plant species with extremely small populations endemic to Yunnan Province, China.</title>
        <authorList>
            <person name="Yang J."/>
            <person name="Wariss H.M."/>
            <person name="Tao L."/>
            <person name="Zhang R."/>
            <person name="Yun Q."/>
            <person name="Hollingsworth P."/>
            <person name="Dao Z."/>
            <person name="Luo G."/>
            <person name="Guo H."/>
            <person name="Ma Y."/>
            <person name="Sun W."/>
        </authorList>
    </citation>
    <scope>NUCLEOTIDE SEQUENCE [LARGE SCALE GENOMIC DNA]</scope>
    <source>
        <strain evidence="2">cv. Malutang</strain>
    </source>
</reference>
<dbReference type="PANTHER" id="PTHR48045:SF22">
    <property type="entry name" value="UDP-GLUCURONOSYL_UDP-GLUCOSYLTRANSFERASE"/>
    <property type="match status" value="1"/>
</dbReference>
<keyword evidence="2" id="KW-1185">Reference proteome</keyword>
<protein>
    <submittedName>
        <fullName evidence="1">Uncharacterized protein</fullName>
    </submittedName>
</protein>
<dbReference type="AlphaFoldDB" id="A0A5C7IYV1"/>
<dbReference type="Proteomes" id="UP000323000">
    <property type="component" value="Chromosome 1"/>
</dbReference>
<comment type="caution">
    <text evidence="1">The sequence shown here is derived from an EMBL/GenBank/DDBJ whole genome shotgun (WGS) entry which is preliminary data.</text>
</comment>
<proteinExistence type="predicted"/>
<gene>
    <name evidence="1" type="ORF">EZV62_003024</name>
</gene>
<organism evidence="1 2">
    <name type="scientific">Acer yangbiense</name>
    <dbReference type="NCBI Taxonomy" id="1000413"/>
    <lineage>
        <taxon>Eukaryota</taxon>
        <taxon>Viridiplantae</taxon>
        <taxon>Streptophyta</taxon>
        <taxon>Embryophyta</taxon>
        <taxon>Tracheophyta</taxon>
        <taxon>Spermatophyta</taxon>
        <taxon>Magnoliopsida</taxon>
        <taxon>eudicotyledons</taxon>
        <taxon>Gunneridae</taxon>
        <taxon>Pentapetalae</taxon>
        <taxon>rosids</taxon>
        <taxon>malvids</taxon>
        <taxon>Sapindales</taxon>
        <taxon>Sapindaceae</taxon>
        <taxon>Hippocastanoideae</taxon>
        <taxon>Acereae</taxon>
        <taxon>Acer</taxon>
    </lineage>
</organism>
<dbReference type="SUPFAM" id="SSF53756">
    <property type="entry name" value="UDP-Glycosyltransferase/glycogen phosphorylase"/>
    <property type="match status" value="1"/>
</dbReference>
<evidence type="ECO:0000313" key="1">
    <source>
        <dbReference type="EMBL" id="TXG74445.1"/>
    </source>
</evidence>
<dbReference type="Gene3D" id="3.40.50.2000">
    <property type="entry name" value="Glycogen Phosphorylase B"/>
    <property type="match status" value="2"/>
</dbReference>
<evidence type="ECO:0000313" key="2">
    <source>
        <dbReference type="Proteomes" id="UP000323000"/>
    </source>
</evidence>
<name>A0A5C7IYV1_9ROSI</name>
<dbReference type="EMBL" id="VAHF01000001">
    <property type="protein sequence ID" value="TXG74445.1"/>
    <property type="molecule type" value="Genomic_DNA"/>
</dbReference>
<sequence>MVNRLLDADEEQRWASRLSLRFISLSLLSPSSSISFDSSRFGGFGEDSRWVEHEGGDHDEDRIPGFSSTNVADLRKGFRGCSRRVNQLILEAFIYLEWLDSQSAGSVLYVSLGSYLSVSSEQRDEIAAGLKSSCDRFLWVARDETSRLKNSCGDLGLIVSWCDQLKQIVENWKVGWSVREKAGDENTIRREEIAKLVQEFMDRESIEVQNIRKRAKQLGDICHQAVEKGGSSETNMDVFINHISQDHSS</sequence>